<dbReference type="NCBIfam" id="NF040810">
    <property type="entry name" value="BenC"/>
    <property type="match status" value="1"/>
</dbReference>
<evidence type="ECO:0000259" key="2">
    <source>
        <dbReference type="PROSITE" id="PS51085"/>
    </source>
</evidence>
<dbReference type="Gene3D" id="2.40.30.10">
    <property type="entry name" value="Translation factors"/>
    <property type="match status" value="1"/>
</dbReference>
<feature type="domain" description="2Fe-2S ferredoxin-type" evidence="2">
    <location>
        <begin position="4"/>
        <end position="99"/>
    </location>
</feature>
<dbReference type="InterPro" id="IPR001709">
    <property type="entry name" value="Flavoprot_Pyr_Nucl_cyt_Rdtase"/>
</dbReference>
<dbReference type="GO" id="GO:0051537">
    <property type="term" value="F:2 iron, 2 sulfur cluster binding"/>
    <property type="evidence" value="ECO:0007669"/>
    <property type="project" value="InterPro"/>
</dbReference>
<reference evidence="5 6" key="1">
    <citation type="journal article" date="2015" name="Int. J. Syst. Evol. Microbiol.">
        <title>Acinetobacter equi sp. nov. isolated from horse faeces.</title>
        <authorList>
            <person name="Poppel M.T."/>
            <person name="Skiebe E."/>
            <person name="Laue M."/>
            <person name="Bergmann H."/>
            <person name="Ebersberger I."/>
            <person name="Garn T."/>
            <person name="Fruth A."/>
            <person name="Baumgardt S."/>
            <person name="Busse H.J."/>
            <person name="Wilharm G."/>
        </authorList>
    </citation>
    <scope>NUCLEOTIDE SEQUENCE [LARGE SCALE GENOMIC DNA]</scope>
    <source>
        <strain evidence="5 6">114</strain>
    </source>
</reference>
<dbReference type="PROSITE" id="PS51384">
    <property type="entry name" value="FAD_FR"/>
    <property type="match status" value="1"/>
</dbReference>
<evidence type="ECO:0000313" key="5">
    <source>
        <dbReference type="EMBL" id="ALH96069.1"/>
    </source>
</evidence>
<protein>
    <submittedName>
        <fullName evidence="5">NADH oxidase</fullName>
    </submittedName>
</protein>
<keyword evidence="6" id="KW-1185">Reference proteome</keyword>
<evidence type="ECO:0000259" key="4">
    <source>
        <dbReference type="PROSITE" id="PS51384"/>
    </source>
</evidence>
<proteinExistence type="predicted"/>
<dbReference type="Gene3D" id="3.10.20.30">
    <property type="match status" value="1"/>
</dbReference>
<dbReference type="Proteomes" id="UP000064939">
    <property type="component" value="Chromosome"/>
</dbReference>
<gene>
    <name evidence="5" type="ORF">AOY20_11290</name>
</gene>
<dbReference type="SUPFAM" id="SSF52343">
    <property type="entry name" value="Ferredoxin reductase-like, C-terminal NADP-linked domain"/>
    <property type="match status" value="1"/>
</dbReference>
<dbReference type="SUPFAM" id="SSF54292">
    <property type="entry name" value="2Fe-2S ferredoxin-like"/>
    <property type="match status" value="1"/>
</dbReference>
<dbReference type="InterPro" id="IPR017927">
    <property type="entry name" value="FAD-bd_FR_type"/>
</dbReference>
<dbReference type="InterPro" id="IPR017896">
    <property type="entry name" value="4Fe4S_Fe-S-bd"/>
</dbReference>
<dbReference type="GO" id="GO:0016491">
    <property type="term" value="F:oxidoreductase activity"/>
    <property type="evidence" value="ECO:0007669"/>
    <property type="project" value="InterPro"/>
</dbReference>
<accession>A0A0N9W2U0</accession>
<name>A0A0N9W2U0_9GAMM</name>
<evidence type="ECO:0000256" key="1">
    <source>
        <dbReference type="ARBA" id="ARBA00034078"/>
    </source>
</evidence>
<dbReference type="KEGG" id="aei:AOY20_11290"/>
<feature type="domain" description="4Fe-4S ferredoxin-type" evidence="3">
    <location>
        <begin position="31"/>
        <end position="63"/>
    </location>
</feature>
<dbReference type="PROSITE" id="PS51085">
    <property type="entry name" value="2FE2S_FER_2"/>
    <property type="match status" value="1"/>
</dbReference>
<dbReference type="Gene3D" id="3.40.50.80">
    <property type="entry name" value="Nucleotide-binding domain of ferredoxin-NADP reductase (FNR) module"/>
    <property type="match status" value="1"/>
</dbReference>
<dbReference type="OrthoDB" id="9806195at2"/>
<dbReference type="InterPro" id="IPR008333">
    <property type="entry name" value="Cbr1-like_FAD-bd_dom"/>
</dbReference>
<dbReference type="CDD" id="cd00207">
    <property type="entry name" value="fer2"/>
    <property type="match status" value="1"/>
</dbReference>
<dbReference type="RefSeq" id="WP_054581953.1">
    <property type="nucleotide sequence ID" value="NZ_CP012808.1"/>
</dbReference>
<dbReference type="Pfam" id="PF00970">
    <property type="entry name" value="FAD_binding_6"/>
    <property type="match status" value="1"/>
</dbReference>
<dbReference type="PANTHER" id="PTHR47354:SF5">
    <property type="entry name" value="PROTEIN RFBI"/>
    <property type="match status" value="1"/>
</dbReference>
<dbReference type="PROSITE" id="PS51379">
    <property type="entry name" value="4FE4S_FER_2"/>
    <property type="match status" value="1"/>
</dbReference>
<dbReference type="PROSITE" id="PS00197">
    <property type="entry name" value="2FE2S_FER_1"/>
    <property type="match status" value="1"/>
</dbReference>
<dbReference type="InterPro" id="IPR036010">
    <property type="entry name" value="2Fe-2S_ferredoxin-like_sf"/>
</dbReference>
<dbReference type="EMBL" id="CP012808">
    <property type="protein sequence ID" value="ALH96069.1"/>
    <property type="molecule type" value="Genomic_DNA"/>
</dbReference>
<dbReference type="Pfam" id="PF00175">
    <property type="entry name" value="NAD_binding_1"/>
    <property type="match status" value="1"/>
</dbReference>
<dbReference type="InterPro" id="IPR012675">
    <property type="entry name" value="Beta-grasp_dom_sf"/>
</dbReference>
<dbReference type="InterPro" id="IPR050415">
    <property type="entry name" value="MRET"/>
</dbReference>
<dbReference type="InterPro" id="IPR001433">
    <property type="entry name" value="OxRdtase_FAD/NAD-bd"/>
</dbReference>
<evidence type="ECO:0000259" key="3">
    <source>
        <dbReference type="PROSITE" id="PS51379"/>
    </source>
</evidence>
<dbReference type="InterPro" id="IPR039261">
    <property type="entry name" value="FNR_nucleotide-bd"/>
</dbReference>
<dbReference type="PRINTS" id="PR00371">
    <property type="entry name" value="FPNCR"/>
</dbReference>
<dbReference type="AlphaFoldDB" id="A0A0N9W2U0"/>
<dbReference type="PANTHER" id="PTHR47354">
    <property type="entry name" value="NADH OXIDOREDUCTASE HCR"/>
    <property type="match status" value="1"/>
</dbReference>
<dbReference type="PRINTS" id="PR00410">
    <property type="entry name" value="PHEHYDRXLASE"/>
</dbReference>
<dbReference type="Pfam" id="PF00111">
    <property type="entry name" value="Fer2"/>
    <property type="match status" value="1"/>
</dbReference>
<dbReference type="InterPro" id="IPR017938">
    <property type="entry name" value="Riboflavin_synthase-like_b-brl"/>
</dbReference>
<dbReference type="STRING" id="1324350.AOY20_11290"/>
<comment type="cofactor">
    <cofactor evidence="1">
        <name>[2Fe-2S] cluster</name>
        <dbReference type="ChEBI" id="CHEBI:190135"/>
    </cofactor>
</comment>
<dbReference type="SUPFAM" id="SSF63380">
    <property type="entry name" value="Riboflavin synthase domain-like"/>
    <property type="match status" value="1"/>
</dbReference>
<dbReference type="InterPro" id="IPR047683">
    <property type="entry name" value="BenC-like_FAD_NAD-bd"/>
</dbReference>
<dbReference type="CDD" id="cd06209">
    <property type="entry name" value="BenDO_FAD_NAD"/>
    <property type="match status" value="1"/>
</dbReference>
<feature type="domain" description="FAD-binding FR-type" evidence="4">
    <location>
        <begin position="106"/>
        <end position="207"/>
    </location>
</feature>
<evidence type="ECO:0000313" key="6">
    <source>
        <dbReference type="Proteomes" id="UP000064939"/>
    </source>
</evidence>
<dbReference type="InterPro" id="IPR001041">
    <property type="entry name" value="2Fe-2S_ferredoxin-type"/>
</dbReference>
<sequence>MSSHNIALQFEDGVTRFIHVNQGETLSDAAYRQKINIPLDCRDGACGTCRAFCESGSFDMPEETYIEDALTPEEAEQGYILACQCKPTSDAVFQIQASSDVCKTEIHQFQGSLSRVENLSDSTITFEIQLDDDQPEIHFLAGQYVNVALPNSNETRSYSFSSKPGNRLTGFVVRNVPNGKMSEFLSVQANAGDKMTFTGPFGSFYLRNVVRPVLMLAGGTGIAPFLSMLQVLEEKGSEHPVHLVFGVTNDFDLVAIEKLEELKNKLDWFDYRTVVAHPDSTHERKGYVTAHIENEWLNNGNVDIYLCGPVPMVDAVRSWLDQEGIKPANFLFEKFSAN</sequence>
<organism evidence="5 6">
    <name type="scientific">Acinetobacter equi</name>
    <dbReference type="NCBI Taxonomy" id="1324350"/>
    <lineage>
        <taxon>Bacteria</taxon>
        <taxon>Pseudomonadati</taxon>
        <taxon>Pseudomonadota</taxon>
        <taxon>Gammaproteobacteria</taxon>
        <taxon>Moraxellales</taxon>
        <taxon>Moraxellaceae</taxon>
        <taxon>Acinetobacter</taxon>
    </lineage>
</organism>
<dbReference type="InterPro" id="IPR006058">
    <property type="entry name" value="2Fe2S_fd_BS"/>
</dbReference>